<dbReference type="Gene3D" id="2.60.40.10">
    <property type="entry name" value="Immunoglobulins"/>
    <property type="match status" value="6"/>
</dbReference>
<dbReference type="InterPro" id="IPR036116">
    <property type="entry name" value="FN3_sf"/>
</dbReference>
<dbReference type="STRING" id="523843.SAMN06264941_1398"/>
<dbReference type="SUPFAM" id="SSF49265">
    <property type="entry name" value="Fibronectin type III"/>
    <property type="match status" value="1"/>
</dbReference>
<reference evidence="2 4" key="1">
    <citation type="submission" date="2014-12" db="EMBL/GenBank/DDBJ databases">
        <title>The genome sequence of Methanohalophilus portucalensis strain FDF1.</title>
        <authorList>
            <person name="Lai M.-C."/>
            <person name="Lai S.-J."/>
        </authorList>
    </citation>
    <scope>NUCLEOTIDE SEQUENCE [LARGE SCALE GENOMIC DNA]</scope>
    <source>
        <strain evidence="2 4">FDF-1</strain>
    </source>
</reference>
<dbReference type="InterPro" id="IPR013783">
    <property type="entry name" value="Ig-like_fold"/>
</dbReference>
<dbReference type="NCBIfam" id="NF033510">
    <property type="entry name" value="Ca_tandemer"/>
    <property type="match status" value="1"/>
</dbReference>
<dbReference type="AlphaFoldDB" id="A0A1L9C404"/>
<evidence type="ECO:0000313" key="4">
    <source>
        <dbReference type="Proteomes" id="UP000185713"/>
    </source>
</evidence>
<evidence type="ECO:0000259" key="1">
    <source>
        <dbReference type="Pfam" id="PF13750"/>
    </source>
</evidence>
<name>A0A1L9C404_9EURY</name>
<keyword evidence="5" id="KW-1185">Reference proteome</keyword>
<reference evidence="5" key="3">
    <citation type="submission" date="2017-04" db="EMBL/GenBank/DDBJ databases">
        <authorList>
            <person name="Varghese N."/>
            <person name="Submissions S."/>
        </authorList>
    </citation>
    <scope>NUCLEOTIDE SEQUENCE [LARGE SCALE GENOMIC DNA]</scope>
    <source>
        <strain evidence="5">FDF-1</strain>
    </source>
</reference>
<organism evidence="2 4">
    <name type="scientific">Methanohalophilus portucalensis FDF-1</name>
    <dbReference type="NCBI Taxonomy" id="523843"/>
    <lineage>
        <taxon>Archaea</taxon>
        <taxon>Methanobacteriati</taxon>
        <taxon>Methanobacteriota</taxon>
        <taxon>Stenosarchaea group</taxon>
        <taxon>Methanomicrobia</taxon>
        <taxon>Methanosarcinales</taxon>
        <taxon>Methanosarcinaceae</taxon>
        <taxon>Methanohalophilus</taxon>
    </lineage>
</organism>
<dbReference type="InterPro" id="IPR022038">
    <property type="entry name" value="Ig-like_bact"/>
</dbReference>
<dbReference type="Proteomes" id="UP000185713">
    <property type="component" value="Unassembled WGS sequence"/>
</dbReference>
<dbReference type="EMBL" id="FXBN01000002">
    <property type="protein sequence ID" value="SMH39534.1"/>
    <property type="molecule type" value="Genomic_DNA"/>
</dbReference>
<evidence type="ECO:0000313" key="3">
    <source>
        <dbReference type="EMBL" id="SMH39534.1"/>
    </source>
</evidence>
<sequence>MYGQNLKSITKQKSILLPLLIVTLVVMMTGVAGATVYEIQPAYELINDGDVAPADSDFIPVIGFNLNSTDGEILESVSFTIEDTGTGVKNSDFVEVALFNSTDTTFSGDDQKIGNTGSSGISIGSPTNIGSNTEIISDRSEMRYFIAIKTNSSWSDSDPADSIKVSVASGTSTYFISIDNVEATALTGTNVLTADTTPPDVDLSYNLTRPVKDSDTLNITADFNESIDTNPSISIDTTGDDLSSASMSGSGEIWYYEYDVPADSNGIATVTIDAVDPAGNSNNVATNNIFKIDNEVPALTLDTIVDGNEFADNTVWINGTFSDDISNISNNTLVITVNDTSYDYTDIGGASNISSSAYNFSLSLGDADHTVNVSVSDEAGNTNTTDTIDFSTDTEGPVIELDSISEGQNLTDSIVWINGTYSDNVVGVDNSTLVISVNNTETSFDSMLNDTGTFNYSLSLPDGDHNVTIDVDDNVGNAATQVLANFTVDATAPTLTLDTIGEGDEFNYSTVWINGTFFDGNTGANTSTLEILVNGTSVSPIAISDGIFNTSIILPDDEHNVTVSIDDYAGNTKTTDTIDFSTDTEGPVIELDSISEGQNLTDSIVWINGTYSDNVVGVDNSTLVISVNNTETSFDSMLNDTGTFNYSLSLPDGDHNVTIDVDDNVGNAATQVLANFTVDATKPTLTLDTIVEGDEFNYSTVWINGTFSDGITGINNSTLEILVNGSTIDSSVSEEGIYNASITLPDDEHNVTVSIDDYAGNTNTTSLVNFSTDTTAPDAITGVTVEDIKNTDESLTVSWDASDASDFGNYNIYISTEKITDVSEMTPEATVADNTTTQTSLTTIGGISIEDGVDYYVAVAANDTLGNQNNTVTDAGPVKSFADMDLELDEGWNLVSTPVRLNNSSTEDVFGDRYVFYYDATEANWIYPENIEPCRGYWVFSESSGIDSVNLKFEYMPVDDSVSKAPPTQSLAEGWNMIGHTSTSEMPVIFALESLEDISYETGFSYYAYSPQESISVTPYYSNLLMYSDGRWDRYANFEFFNFNDFEYMNPGDGYWIFMKENKTYAAIDNYYREEQNIN</sequence>
<evidence type="ECO:0000313" key="5">
    <source>
        <dbReference type="Proteomes" id="UP000193969"/>
    </source>
</evidence>
<dbReference type="Pfam" id="PF13750">
    <property type="entry name" value="Big_3_3"/>
    <property type="match status" value="2"/>
</dbReference>
<feature type="domain" description="Ig-like" evidence="1">
    <location>
        <begin position="453"/>
        <end position="499"/>
    </location>
</feature>
<protein>
    <submittedName>
        <fullName evidence="3">Ig-like domain (Group 3)</fullName>
    </submittedName>
</protein>
<dbReference type="Proteomes" id="UP000193969">
    <property type="component" value="Unassembled WGS sequence"/>
</dbReference>
<evidence type="ECO:0000313" key="2">
    <source>
        <dbReference type="EMBL" id="OJH49138.1"/>
    </source>
</evidence>
<accession>A0A1L9C404</accession>
<dbReference type="RefSeq" id="WP_143744152.1">
    <property type="nucleotide sequence ID" value="NZ_JWTK01000004.1"/>
</dbReference>
<dbReference type="EMBL" id="JWTK01000004">
    <property type="protein sequence ID" value="OJH49138.1"/>
    <property type="molecule type" value="Genomic_DNA"/>
</dbReference>
<reference evidence="3" key="2">
    <citation type="submission" date="2017-04" db="EMBL/GenBank/DDBJ databases">
        <authorList>
            <person name="Afonso C.L."/>
            <person name="Miller P.J."/>
            <person name="Scott M.A."/>
            <person name="Spackman E."/>
            <person name="Goraichik I."/>
            <person name="Dimitrov K.M."/>
            <person name="Suarez D.L."/>
            <person name="Swayne D.E."/>
        </authorList>
    </citation>
    <scope>NUCLEOTIDE SEQUENCE [LARGE SCALE GENOMIC DNA]</scope>
    <source>
        <strain evidence="3">FDF-1</strain>
    </source>
</reference>
<gene>
    <name evidence="2" type="ORF">MPF_1641</name>
    <name evidence="3" type="ORF">SAMN06264941_1398</name>
</gene>
<feature type="domain" description="Ig-like" evidence="1">
    <location>
        <begin position="643"/>
        <end position="692"/>
    </location>
</feature>
<proteinExistence type="predicted"/>